<evidence type="ECO:0000256" key="2">
    <source>
        <dbReference type="SAM" id="MobiDB-lite"/>
    </source>
</evidence>
<dbReference type="GeneID" id="81439822"/>
<feature type="domain" description="RRM" evidence="3">
    <location>
        <begin position="226"/>
        <end position="313"/>
    </location>
</feature>
<dbReference type="InterPro" id="IPR035979">
    <property type="entry name" value="RBD_domain_sf"/>
</dbReference>
<keyword evidence="1" id="KW-0694">RNA-binding</keyword>
<feature type="region of interest" description="Disordered" evidence="2">
    <location>
        <begin position="1"/>
        <end position="65"/>
    </location>
</feature>
<evidence type="ECO:0000313" key="5">
    <source>
        <dbReference type="Proteomes" id="UP001147782"/>
    </source>
</evidence>
<dbReference type="OrthoDB" id="336240at2759"/>
<reference evidence="4" key="1">
    <citation type="submission" date="2022-11" db="EMBL/GenBank/DDBJ databases">
        <authorList>
            <person name="Petersen C."/>
        </authorList>
    </citation>
    <scope>NUCLEOTIDE SEQUENCE</scope>
    <source>
        <strain evidence="4">IBT 29864</strain>
    </source>
</reference>
<dbReference type="Gene3D" id="3.30.70.330">
    <property type="match status" value="1"/>
</dbReference>
<dbReference type="SMART" id="SM00360">
    <property type="entry name" value="RRM"/>
    <property type="match status" value="1"/>
</dbReference>
<dbReference type="SUPFAM" id="SSF54928">
    <property type="entry name" value="RNA-binding domain, RBD"/>
    <property type="match status" value="1"/>
</dbReference>
<dbReference type="InterPro" id="IPR012677">
    <property type="entry name" value="Nucleotide-bd_a/b_plait_sf"/>
</dbReference>
<evidence type="ECO:0000256" key="1">
    <source>
        <dbReference type="PROSITE-ProRule" id="PRU00176"/>
    </source>
</evidence>
<accession>A0A9W9RZ08</accession>
<keyword evidence="5" id="KW-1185">Reference proteome</keyword>
<sequence>MVHTRAKSVDLTGMVRAPIRSMNRDQVDGPSEERPLQPTGLPGDQEDAEQTRANPQKTADGDGGDAELSLISLYMHEDQADSEIDFWTSSSTGNLRRSASCPLLDSPPRPLSPTSLREFHNLKFLVRLRRINRQVRATHTSYLVTYHLCRLPSTFEIHHDTPSIRPESIPFDTPFNMYHFPTNPALYAQYHQHMADYHSRPLQRLLDPSECPIGSEADLRARPYNAVVLIENIPYTVTRQEVVQFFGRDANLAPGWPVHIIMERSTGKTMACYVEFAHPVDAQRAVDRIKQKHDSNQGPRMGNRYVDVVVSSQNALMKALFPRANCIDWVSGRPVQVPPPADDEGAPGFTGFLTAEELFCVARHAREPNRSAYATKVPQRTYESIISTVWKFPWYVKHMYTVHARNKLFYTLKSMIEVLVERLEATQTMGLDGRLVTELLRAGLECPAFNPRMKFVLAEASEDQGILRRMHMQWLQLFPFDTLTWLPPNNPIKLEFYAGLIARGQPDRIPEGMKRLCFEDDVPKLFGNFWFEWLSEPAANKLFSVAAAEEKQLLRSLLTSGFAAVHGTTPGPSNPPCWSDLDPFLAFGPRPRPGDPYSRPASRPSPCVWHWPSPSPGSSRYSSLPWPLRPWQLAWWLLLWRWPPRAVGPPTGRRRPGMLRHHLSLMINEKDPILWDLVEDDLAADMAMM</sequence>
<dbReference type="Proteomes" id="UP001147782">
    <property type="component" value="Unassembled WGS sequence"/>
</dbReference>
<name>A0A9W9RZ08_9EURO</name>
<evidence type="ECO:0000259" key="3">
    <source>
        <dbReference type="PROSITE" id="PS50102"/>
    </source>
</evidence>
<dbReference type="AlphaFoldDB" id="A0A9W9RZ08"/>
<organism evidence="4 5">
    <name type="scientific">Penicillium cataractarum</name>
    <dbReference type="NCBI Taxonomy" id="2100454"/>
    <lineage>
        <taxon>Eukaryota</taxon>
        <taxon>Fungi</taxon>
        <taxon>Dikarya</taxon>
        <taxon>Ascomycota</taxon>
        <taxon>Pezizomycotina</taxon>
        <taxon>Eurotiomycetes</taxon>
        <taxon>Eurotiomycetidae</taxon>
        <taxon>Eurotiales</taxon>
        <taxon>Aspergillaceae</taxon>
        <taxon>Penicillium</taxon>
    </lineage>
</organism>
<dbReference type="PROSITE" id="PS50102">
    <property type="entry name" value="RRM"/>
    <property type="match status" value="1"/>
</dbReference>
<comment type="caution">
    <text evidence="4">The sequence shown here is derived from an EMBL/GenBank/DDBJ whole genome shotgun (WGS) entry which is preliminary data.</text>
</comment>
<reference evidence="4" key="2">
    <citation type="journal article" date="2023" name="IMA Fungus">
        <title>Comparative genomic study of the Penicillium genus elucidates a diverse pangenome and 15 lateral gene transfer events.</title>
        <authorList>
            <person name="Petersen C."/>
            <person name="Sorensen T."/>
            <person name="Nielsen M.R."/>
            <person name="Sondergaard T.E."/>
            <person name="Sorensen J.L."/>
            <person name="Fitzpatrick D.A."/>
            <person name="Frisvad J.C."/>
            <person name="Nielsen K.L."/>
        </authorList>
    </citation>
    <scope>NUCLEOTIDE SEQUENCE</scope>
    <source>
        <strain evidence="4">IBT 29864</strain>
    </source>
</reference>
<protein>
    <recommendedName>
        <fullName evidence="3">RRM domain-containing protein</fullName>
    </recommendedName>
</protein>
<dbReference type="EMBL" id="JAPZBS010000007">
    <property type="protein sequence ID" value="KAJ5367964.1"/>
    <property type="molecule type" value="Genomic_DNA"/>
</dbReference>
<feature type="compositionally biased region" description="Basic and acidic residues" evidence="2">
    <location>
        <begin position="22"/>
        <end position="35"/>
    </location>
</feature>
<evidence type="ECO:0000313" key="4">
    <source>
        <dbReference type="EMBL" id="KAJ5367964.1"/>
    </source>
</evidence>
<dbReference type="RefSeq" id="XP_056552706.1">
    <property type="nucleotide sequence ID" value="XM_056700643.1"/>
</dbReference>
<dbReference type="InterPro" id="IPR000504">
    <property type="entry name" value="RRM_dom"/>
</dbReference>
<dbReference type="GO" id="GO:0003723">
    <property type="term" value="F:RNA binding"/>
    <property type="evidence" value="ECO:0007669"/>
    <property type="project" value="UniProtKB-UniRule"/>
</dbReference>
<proteinExistence type="predicted"/>
<dbReference type="CDD" id="cd12254">
    <property type="entry name" value="RRM_hnRNPH_ESRPs_RBM12_like"/>
    <property type="match status" value="1"/>
</dbReference>
<gene>
    <name evidence="4" type="ORF">N7496_007724</name>
</gene>